<reference evidence="2" key="1">
    <citation type="journal article" date="2023" name="Front. Plant Sci.">
        <title>Chromosomal-level genome assembly of Melastoma candidum provides insights into trichome evolution.</title>
        <authorList>
            <person name="Zhong Y."/>
            <person name="Wu W."/>
            <person name="Sun C."/>
            <person name="Zou P."/>
            <person name="Liu Y."/>
            <person name="Dai S."/>
            <person name="Zhou R."/>
        </authorList>
    </citation>
    <scope>NUCLEOTIDE SEQUENCE [LARGE SCALE GENOMIC DNA]</scope>
</reference>
<evidence type="ECO:0000313" key="1">
    <source>
        <dbReference type="EMBL" id="KAI4375625.1"/>
    </source>
</evidence>
<comment type="caution">
    <text evidence="1">The sequence shown here is derived from an EMBL/GenBank/DDBJ whole genome shotgun (WGS) entry which is preliminary data.</text>
</comment>
<sequence length="410" mass="46675">MASLIAAVIFICAASLMRRWRNPKCDGELPPGSMGIPFIGETIQIFLPSYSLDIHPFITKRVQRYGTIFKTSLAGQPIVMSADREFNEWVIKQEGRSVEIGYMSAFLKLFTTEEGTRIYQVGEVHKCIRGSLHNHFGHQNMMKQLPLIQKVMLKSMEKWSNQPSVDIRKATSAMLLDFSAIHLFDGYHFEAPPEIMCKRLGKILKGLLAFPLNIPGFAFHECVKEHKYFTNMIRGILKERLSSMDSASCGHPLDDIIHRMKDNELMTEDFAAQVMFVGLFTSMESLSTTITLLLTLISDNDRVLRDLIAENESIVGNDEKESNCISWEQLKSLDFTNQVVKEVLRLANLAPGIFRRVVQDVHVKGMTIPAGWTIILVNSVVHMNPDLYVHPLEFNPWRWKVQKQSVGIFD</sequence>
<organism evidence="1 2">
    <name type="scientific">Melastoma candidum</name>
    <dbReference type="NCBI Taxonomy" id="119954"/>
    <lineage>
        <taxon>Eukaryota</taxon>
        <taxon>Viridiplantae</taxon>
        <taxon>Streptophyta</taxon>
        <taxon>Embryophyta</taxon>
        <taxon>Tracheophyta</taxon>
        <taxon>Spermatophyta</taxon>
        <taxon>Magnoliopsida</taxon>
        <taxon>eudicotyledons</taxon>
        <taxon>Gunneridae</taxon>
        <taxon>Pentapetalae</taxon>
        <taxon>rosids</taxon>
        <taxon>malvids</taxon>
        <taxon>Myrtales</taxon>
        <taxon>Melastomataceae</taxon>
        <taxon>Melastomatoideae</taxon>
        <taxon>Melastomateae</taxon>
        <taxon>Melastoma</taxon>
    </lineage>
</organism>
<protein>
    <submittedName>
        <fullName evidence="1">Uncharacterized protein</fullName>
    </submittedName>
</protein>
<keyword evidence="2" id="KW-1185">Reference proteome</keyword>
<accession>A0ACB9R9N3</accession>
<evidence type="ECO:0000313" key="2">
    <source>
        <dbReference type="Proteomes" id="UP001057402"/>
    </source>
</evidence>
<dbReference type="EMBL" id="CM042883">
    <property type="protein sequence ID" value="KAI4375625.1"/>
    <property type="molecule type" value="Genomic_DNA"/>
</dbReference>
<proteinExistence type="predicted"/>
<name>A0ACB9R9N3_9MYRT</name>
<dbReference type="Proteomes" id="UP001057402">
    <property type="component" value="Chromosome 4"/>
</dbReference>
<gene>
    <name evidence="1" type="ORF">MLD38_013474</name>
</gene>